<sequence>MNLICFSFFFVLLVTNAIGEGLAEDKWKKCEFNGNGMIRMEKKAKNLLICYQSKMADNFGWKVGKVFKRRNVNKKLAERCVGTDGTKGWHALMIEQKENGLILKSSFGKDLSVEMGPEFFIQGSDFLDINITKALMSFSSAKLAEFQNALPFGVFLNDFDGAALGIVAFEIHCAIGANDVNICKVMATEEKSRKLTTRGIRTSTVTRTTRPKTKLKTETPHVPNLFTPRDSTVKHFGTNCVQIDFPAEIAQFSLNISASLFGIACKQYLKKYEIGQLPKNYDEKMEKKDKMEACGKVPTETNCTKSYELIGCYESKSQQKVANEEIVEVCQKHLQNAKFSDGFRVRNCARREAGMKVIVVESILEFSFTEKNYTITRNASIDDVKEFEAATKATQLFLIGFGHEMEQSSLHGGSGGTDLSLDDLDKKAKNNNNLNCCFFKFRMKQLATFWAQSLNSQSMGSEFAAPPHHYNLNESPLLKYGNSQSEDPLDWTGDVLYTEEQAQRLHDGYKRACAQCYPPEKKKWRRKRQAQPNLSKWTKFPIAIRFNKTLGEPTPPQFIHAVEQGIKFIMDKTCLKFTTDLSHGPEEGIEINNETGYYCGLSWIGRRTWEKWQIISISCTDPGNVCHEFLHAIGINHEQQRDDARKYSKLNPEERNQWNEAYDKTDNYDLPYDFFSIMHYPATKKNGYYDMIALNRFYQPTMRHTSRHYELPFKDAAIVNKIYCSESCKDIENKCQNGGYPHPNHCNQCLCPEGYGGEKCKIVENDGKCKSDGPTEIEADWQPKDGKKVITKLKWLNEKVLSCGNPCGNYRVEIKYRKDKRARGAFVCCSAQIEEDETKNWIEADAPDEDILISAYINPSNFEQLTELFELTYETDGAKILPASDCPDGVNWNRERSPGVVFFCEHQDTGESVECCTKGHKCPLKANSAYGCQLIVLNGQYREIRGVNESTYFYFECFRREGETKSFWGYWKDKSKDPIRIGDFQCLDYKQGGIKNPPNKTVIDYPLRFKSAFICCSAQIEQDETKNWIEADAPDEDIHISAYINSSNFQQFTELFELTYETGMGT</sequence>
<evidence type="ECO:0000256" key="8">
    <source>
        <dbReference type="RuleBase" id="RU361183"/>
    </source>
</evidence>
<proteinExistence type="predicted"/>
<organism evidence="10 11">
    <name type="scientific">Heterodera schachtii</name>
    <name type="common">Sugarbeet cyst nematode worm</name>
    <name type="synonym">Tylenchus schachtii</name>
    <dbReference type="NCBI Taxonomy" id="97005"/>
    <lineage>
        <taxon>Eukaryota</taxon>
        <taxon>Metazoa</taxon>
        <taxon>Ecdysozoa</taxon>
        <taxon>Nematoda</taxon>
        <taxon>Chromadorea</taxon>
        <taxon>Rhabditida</taxon>
        <taxon>Tylenchina</taxon>
        <taxon>Tylenchomorpha</taxon>
        <taxon>Tylenchoidea</taxon>
        <taxon>Heteroderidae</taxon>
        <taxon>Heteroderinae</taxon>
        <taxon>Heterodera</taxon>
    </lineage>
</organism>
<dbReference type="InterPro" id="IPR006026">
    <property type="entry name" value="Peptidase_Metallo"/>
</dbReference>
<dbReference type="AlphaFoldDB" id="A0ABD2JT88"/>
<dbReference type="SMART" id="SM00235">
    <property type="entry name" value="ZnMc"/>
    <property type="match status" value="1"/>
</dbReference>
<comment type="caution">
    <text evidence="10">The sequence shown here is derived from an EMBL/GenBank/DDBJ whole genome shotgun (WGS) entry which is preliminary data.</text>
</comment>
<feature type="domain" description="Peptidase M12A" evidence="9">
    <location>
        <begin position="527"/>
        <end position="725"/>
    </location>
</feature>
<evidence type="ECO:0000256" key="4">
    <source>
        <dbReference type="ARBA" id="ARBA00022833"/>
    </source>
</evidence>
<evidence type="ECO:0000256" key="6">
    <source>
        <dbReference type="ARBA" id="ARBA00023157"/>
    </source>
</evidence>
<evidence type="ECO:0000313" key="11">
    <source>
        <dbReference type="Proteomes" id="UP001620645"/>
    </source>
</evidence>
<dbReference type="PROSITE" id="PS01186">
    <property type="entry name" value="EGF_2"/>
    <property type="match status" value="1"/>
</dbReference>
<accession>A0ABD2JT88</accession>
<dbReference type="GO" id="GO:0004222">
    <property type="term" value="F:metalloendopeptidase activity"/>
    <property type="evidence" value="ECO:0007669"/>
    <property type="project" value="UniProtKB-UniRule"/>
</dbReference>
<dbReference type="SUPFAM" id="SSF55486">
    <property type="entry name" value="Metalloproteases ('zincins'), catalytic domain"/>
    <property type="match status" value="1"/>
</dbReference>
<dbReference type="InterPro" id="IPR024079">
    <property type="entry name" value="MetalloPept_cat_dom_sf"/>
</dbReference>
<feature type="binding site" evidence="7">
    <location>
        <position position="627"/>
    </location>
    <ligand>
        <name>Zn(2+)</name>
        <dbReference type="ChEBI" id="CHEBI:29105"/>
        <note>catalytic</note>
    </ligand>
</feature>
<dbReference type="PRINTS" id="PR00480">
    <property type="entry name" value="ASTACIN"/>
</dbReference>
<feature type="binding site" evidence="7">
    <location>
        <position position="637"/>
    </location>
    <ligand>
        <name>Zn(2+)</name>
        <dbReference type="ChEBI" id="CHEBI:29105"/>
        <note>catalytic</note>
    </ligand>
</feature>
<name>A0ABD2JT88_HETSC</name>
<dbReference type="PANTHER" id="PTHR10127:SF780">
    <property type="entry name" value="METALLOENDOPEPTIDASE"/>
    <property type="match status" value="1"/>
</dbReference>
<comment type="caution">
    <text evidence="7">Lacks conserved residue(s) required for the propagation of feature annotation.</text>
</comment>
<dbReference type="Gene3D" id="3.40.390.10">
    <property type="entry name" value="Collagenase (Catalytic Domain)"/>
    <property type="match status" value="1"/>
</dbReference>
<comment type="cofactor">
    <cofactor evidence="7 8">
        <name>Zn(2+)</name>
        <dbReference type="ChEBI" id="CHEBI:29105"/>
    </cofactor>
    <text evidence="7 8">Binds 1 zinc ion per subunit.</text>
</comment>
<dbReference type="Proteomes" id="UP001620645">
    <property type="component" value="Unassembled WGS sequence"/>
</dbReference>
<dbReference type="InterPro" id="IPR001506">
    <property type="entry name" value="Peptidase_M12A"/>
</dbReference>
<evidence type="ECO:0000259" key="9">
    <source>
        <dbReference type="PROSITE" id="PS51864"/>
    </source>
</evidence>
<keyword evidence="2 7" id="KW-0479">Metal-binding</keyword>
<keyword evidence="5 7" id="KW-0482">Metalloprotease</keyword>
<reference evidence="10 11" key="1">
    <citation type="submission" date="2024-10" db="EMBL/GenBank/DDBJ databases">
        <authorList>
            <person name="Kim D."/>
        </authorList>
    </citation>
    <scope>NUCLEOTIDE SEQUENCE [LARGE SCALE GENOMIC DNA]</scope>
    <source>
        <strain evidence="10">Taebaek</strain>
    </source>
</reference>
<evidence type="ECO:0000313" key="10">
    <source>
        <dbReference type="EMBL" id="KAL3093839.1"/>
    </source>
</evidence>
<evidence type="ECO:0000256" key="2">
    <source>
        <dbReference type="ARBA" id="ARBA00022723"/>
    </source>
</evidence>
<evidence type="ECO:0000256" key="1">
    <source>
        <dbReference type="ARBA" id="ARBA00022670"/>
    </source>
</evidence>
<keyword evidence="3 7" id="KW-0378">Hydrolase</keyword>
<dbReference type="EC" id="3.4.24.-" evidence="8"/>
<dbReference type="InterPro" id="IPR000742">
    <property type="entry name" value="EGF"/>
</dbReference>
<keyword evidence="1 7" id="KW-0645">Protease</keyword>
<keyword evidence="4 7" id="KW-0862">Zinc</keyword>
<evidence type="ECO:0000256" key="3">
    <source>
        <dbReference type="ARBA" id="ARBA00022801"/>
    </source>
</evidence>
<protein>
    <recommendedName>
        <fullName evidence="8">Metalloendopeptidase</fullName>
        <ecNumber evidence="8">3.4.24.-</ecNumber>
    </recommendedName>
</protein>
<dbReference type="PANTHER" id="PTHR10127">
    <property type="entry name" value="DISCOIDIN, CUB, EGF, LAMININ , AND ZINC METALLOPROTEASE DOMAIN CONTAINING"/>
    <property type="match status" value="1"/>
</dbReference>
<dbReference type="PROSITE" id="PS51864">
    <property type="entry name" value="ASTACIN"/>
    <property type="match status" value="1"/>
</dbReference>
<keyword evidence="8" id="KW-0732">Signal</keyword>
<keyword evidence="11" id="KW-1185">Reference proteome</keyword>
<dbReference type="GO" id="GO:0006508">
    <property type="term" value="P:proteolysis"/>
    <property type="evidence" value="ECO:0007669"/>
    <property type="project" value="UniProtKB-KW"/>
</dbReference>
<dbReference type="Pfam" id="PF01400">
    <property type="entry name" value="Astacin"/>
    <property type="match status" value="1"/>
</dbReference>
<evidence type="ECO:0000256" key="5">
    <source>
        <dbReference type="ARBA" id="ARBA00023049"/>
    </source>
</evidence>
<gene>
    <name evidence="10" type="ORF">niasHS_004209</name>
</gene>
<feature type="active site" evidence="7">
    <location>
        <position position="628"/>
    </location>
</feature>
<keyword evidence="6" id="KW-1015">Disulfide bond</keyword>
<dbReference type="GO" id="GO:0008270">
    <property type="term" value="F:zinc ion binding"/>
    <property type="evidence" value="ECO:0007669"/>
    <property type="project" value="UniProtKB-UniRule"/>
</dbReference>
<dbReference type="EMBL" id="JBICCN010000104">
    <property type="protein sequence ID" value="KAL3093839.1"/>
    <property type="molecule type" value="Genomic_DNA"/>
</dbReference>
<feature type="binding site" evidence="7">
    <location>
        <position position="631"/>
    </location>
    <ligand>
        <name>Zn(2+)</name>
        <dbReference type="ChEBI" id="CHEBI:29105"/>
        <note>catalytic</note>
    </ligand>
</feature>
<feature type="chain" id="PRO_5044532018" description="Metalloendopeptidase" evidence="8">
    <location>
        <begin position="20"/>
        <end position="1066"/>
    </location>
</feature>
<feature type="signal peptide" evidence="8">
    <location>
        <begin position="1"/>
        <end position="19"/>
    </location>
</feature>
<evidence type="ECO:0000256" key="7">
    <source>
        <dbReference type="PROSITE-ProRule" id="PRU01211"/>
    </source>
</evidence>